<proteinExistence type="predicted"/>
<evidence type="ECO:0000313" key="2">
    <source>
        <dbReference type="EMBL" id="MBB3192732.1"/>
    </source>
</evidence>
<feature type="compositionally biased region" description="Low complexity" evidence="1">
    <location>
        <begin position="451"/>
        <end position="463"/>
    </location>
</feature>
<accession>A0ABR6GM37</accession>
<feature type="compositionally biased region" description="Low complexity" evidence="1">
    <location>
        <begin position="188"/>
        <end position="205"/>
    </location>
</feature>
<name>A0ABR6GM37_9BURK</name>
<sequence length="463" mass="51232">MSCVRKLEAWKPEGGALLVLYRAALTGQDYALSDRELTPAWRQFAANLKNEVATYEQDWNRLTGLSRNMIHAFDWIQTEPLEDRFDLLLQRQLAVAHRKFKDARRAFEAGDVRSACRADHQGRQYCWFADAILRCAREGTEAQKDELQQMLAEGMQKGNVPKMYQQLKSSCWYAQAPAAEPLTDDPFAEMAAAGPAPDTAASSPTWSPPCTPTGTLTRMASHTAAAPRTVRERIEDLLAIARLRFTQIDRSRQLSQRLSLLHAELPGPRELPSQGYLAALDQLERDVATAQRVSAVQQEAVLAEIALRNFLASRPALDEMLHYRKDGAKSAYQASLQYASEGRMDRAETAARDSFNLNNLALQMARSTEAGTWPDAAAQIRQRDALCLEAHAQASGPVTVTMARLLDRVVALRNGFDTAVNQEQAAVMLDRMERTLAQVKALGRVPPHPRTAPASTPAAPASA</sequence>
<gene>
    <name evidence="2" type="ORF">FHS28_000097</name>
</gene>
<evidence type="ECO:0000256" key="1">
    <source>
        <dbReference type="SAM" id="MobiDB-lite"/>
    </source>
</evidence>
<protein>
    <submittedName>
        <fullName evidence="2">Uncharacterized protein</fullName>
    </submittedName>
</protein>
<feature type="region of interest" description="Disordered" evidence="1">
    <location>
        <begin position="444"/>
        <end position="463"/>
    </location>
</feature>
<feature type="region of interest" description="Disordered" evidence="1">
    <location>
        <begin position="188"/>
        <end position="227"/>
    </location>
</feature>
<comment type="caution">
    <text evidence="2">The sequence shown here is derived from an EMBL/GenBank/DDBJ whole genome shotgun (WGS) entry which is preliminary data.</text>
</comment>
<keyword evidence="3" id="KW-1185">Reference proteome</keyword>
<reference evidence="2 3" key="1">
    <citation type="submission" date="2020-08" db="EMBL/GenBank/DDBJ databases">
        <title>Genomic Encyclopedia of Type Strains, Phase III (KMG-III): the genomes of soil and plant-associated and newly described type strains.</title>
        <authorList>
            <person name="Whitman W."/>
        </authorList>
    </citation>
    <scope>NUCLEOTIDE SEQUENCE [LARGE SCALE GENOMIC DNA]</scope>
    <source>
        <strain evidence="2 3">CECT 7247</strain>
    </source>
</reference>
<dbReference type="EMBL" id="JACHXO010000001">
    <property type="protein sequence ID" value="MBB3192732.1"/>
    <property type="molecule type" value="Genomic_DNA"/>
</dbReference>
<organism evidence="2 3">
    <name type="scientific">Roseateles terrae</name>
    <dbReference type="NCBI Taxonomy" id="431060"/>
    <lineage>
        <taxon>Bacteria</taxon>
        <taxon>Pseudomonadati</taxon>
        <taxon>Pseudomonadota</taxon>
        <taxon>Betaproteobacteria</taxon>
        <taxon>Burkholderiales</taxon>
        <taxon>Sphaerotilaceae</taxon>
        <taxon>Roseateles</taxon>
    </lineage>
</organism>
<dbReference type="RefSeq" id="WP_088449576.1">
    <property type="nucleotide sequence ID" value="NZ_JACHXO010000001.1"/>
</dbReference>
<evidence type="ECO:0000313" key="3">
    <source>
        <dbReference type="Proteomes" id="UP000574369"/>
    </source>
</evidence>
<dbReference type="Proteomes" id="UP000574369">
    <property type="component" value="Unassembled WGS sequence"/>
</dbReference>